<dbReference type="STRING" id="36849.OXPF_20180"/>
<dbReference type="GO" id="GO:0015293">
    <property type="term" value="F:symporter activity"/>
    <property type="evidence" value="ECO:0007669"/>
    <property type="project" value="InterPro"/>
</dbReference>
<dbReference type="GO" id="GO:0006814">
    <property type="term" value="P:sodium ion transport"/>
    <property type="evidence" value="ECO:0007669"/>
    <property type="project" value="InterPro"/>
</dbReference>
<feature type="transmembrane region" description="Helical" evidence="1">
    <location>
        <begin position="92"/>
        <end position="113"/>
    </location>
</feature>
<feature type="transmembrane region" description="Helical" evidence="1">
    <location>
        <begin position="424"/>
        <end position="443"/>
    </location>
</feature>
<dbReference type="Proteomes" id="UP000050326">
    <property type="component" value="Unassembled WGS sequence"/>
</dbReference>
<dbReference type="Gene3D" id="1.20.1250.20">
    <property type="entry name" value="MFS general substrate transporter like domains"/>
    <property type="match status" value="1"/>
</dbReference>
<gene>
    <name evidence="2" type="primary">yjmB_6</name>
    <name evidence="2" type="ORF">OXPF_20180</name>
</gene>
<dbReference type="InterPro" id="IPR039672">
    <property type="entry name" value="MFS_2"/>
</dbReference>
<keyword evidence="1" id="KW-0472">Membrane</keyword>
<feature type="transmembrane region" description="Helical" evidence="1">
    <location>
        <begin position="385"/>
        <end position="404"/>
    </location>
</feature>
<name>A0A0P8W6Q6_9CLOT</name>
<keyword evidence="3" id="KW-1185">Reference proteome</keyword>
<comment type="caution">
    <text evidence="2">The sequence shown here is derived from an EMBL/GenBank/DDBJ whole genome shotgun (WGS) entry which is preliminary data.</text>
</comment>
<dbReference type="RefSeq" id="WP_054875070.1">
    <property type="nucleotide sequence ID" value="NZ_LKET01000031.1"/>
</dbReference>
<feature type="transmembrane region" description="Helical" evidence="1">
    <location>
        <begin position="278"/>
        <end position="297"/>
    </location>
</feature>
<feature type="transmembrane region" description="Helical" evidence="1">
    <location>
        <begin position="160"/>
        <end position="182"/>
    </location>
</feature>
<dbReference type="EMBL" id="LKET01000031">
    <property type="protein sequence ID" value="KPU44399.1"/>
    <property type="molecule type" value="Genomic_DNA"/>
</dbReference>
<evidence type="ECO:0000313" key="2">
    <source>
        <dbReference type="EMBL" id="KPU44399.1"/>
    </source>
</evidence>
<dbReference type="InterPro" id="IPR036259">
    <property type="entry name" value="MFS_trans_sf"/>
</dbReference>
<dbReference type="GO" id="GO:0005886">
    <property type="term" value="C:plasma membrane"/>
    <property type="evidence" value="ECO:0007669"/>
    <property type="project" value="TreeGrafter"/>
</dbReference>
<dbReference type="PANTHER" id="PTHR11328">
    <property type="entry name" value="MAJOR FACILITATOR SUPERFAMILY DOMAIN-CONTAINING PROTEIN"/>
    <property type="match status" value="1"/>
</dbReference>
<feature type="transmembrane region" description="Helical" evidence="1">
    <location>
        <begin position="21"/>
        <end position="44"/>
    </location>
</feature>
<reference evidence="2 3" key="1">
    <citation type="submission" date="2015-09" db="EMBL/GenBank/DDBJ databases">
        <title>Genome sequence of Oxobacter pfennigii DSM 3222.</title>
        <authorList>
            <person name="Poehlein A."/>
            <person name="Bengelsdorf F.R."/>
            <person name="Schiel-Bengelsdorf B."/>
            <person name="Duerre P."/>
            <person name="Daniel R."/>
        </authorList>
    </citation>
    <scope>NUCLEOTIDE SEQUENCE [LARGE SCALE GENOMIC DNA]</scope>
    <source>
        <strain evidence="2 3">DSM 3222</strain>
    </source>
</reference>
<protein>
    <submittedName>
        <fullName evidence="2">Putative symporter YjmB</fullName>
    </submittedName>
</protein>
<proteinExistence type="predicted"/>
<organism evidence="2 3">
    <name type="scientific">Oxobacter pfennigii</name>
    <dbReference type="NCBI Taxonomy" id="36849"/>
    <lineage>
        <taxon>Bacteria</taxon>
        <taxon>Bacillati</taxon>
        <taxon>Bacillota</taxon>
        <taxon>Clostridia</taxon>
        <taxon>Eubacteriales</taxon>
        <taxon>Clostridiaceae</taxon>
        <taxon>Oxobacter</taxon>
    </lineage>
</organism>
<dbReference type="NCBIfam" id="TIGR00792">
    <property type="entry name" value="gph"/>
    <property type="match status" value="1"/>
</dbReference>
<feature type="transmembrane region" description="Helical" evidence="1">
    <location>
        <begin position="234"/>
        <end position="258"/>
    </location>
</feature>
<dbReference type="GO" id="GO:0008643">
    <property type="term" value="P:carbohydrate transport"/>
    <property type="evidence" value="ECO:0007669"/>
    <property type="project" value="InterPro"/>
</dbReference>
<dbReference type="PANTHER" id="PTHR11328:SF24">
    <property type="entry name" value="MAJOR FACILITATOR SUPERFAMILY (MFS) PROFILE DOMAIN-CONTAINING PROTEIN"/>
    <property type="match status" value="1"/>
</dbReference>
<dbReference type="SUPFAM" id="SSF103473">
    <property type="entry name" value="MFS general substrate transporter"/>
    <property type="match status" value="1"/>
</dbReference>
<evidence type="ECO:0000256" key="1">
    <source>
        <dbReference type="SAM" id="Phobius"/>
    </source>
</evidence>
<sequence length="462" mass="50168">MLKEANQLNQVRPHEVDLKQTISYGLGFFGSSMAALGFGTYLTYFWTDIFIIPLAAISTIFMVSRFIDAITDLWCGFMVDRTNTKYGKARPWLLWNAVPAAISLLMLYFVPNFSETGKIVYAFITYNLVAFFYGTCISLPMQSLTSLMTSDPKKRLQLGMIGQAFNTSATVLGNMFVLKIIAALGGGAQGYFKFFGTMGVGAVILILITFIGTKENVVKDSNKNSKENNLSLKVAAKTLLGNKWFLMVTLLMALTMAYPALMSINMYYFTWNLKNPALMGPFMSVIFGAMLATLVLVTPVINRLGKIRAGFIGEFIQVLGGIIPLFAPGNVTVLMIAAACRGIGPAILLGTRLAFMCDVVEYGEWKTGVRIEGLIFSGASFGSKLGSGAGAAIITMMLGIGGYVGGAAAQSAEALSAIHFTFTWLHAIDSLLIAVCLFFLSGLDKQMPQIMEDLKARKALNQ</sequence>
<dbReference type="PATRIC" id="fig|36849.3.peg.2132"/>
<feature type="transmembrane region" description="Helical" evidence="1">
    <location>
        <begin position="119"/>
        <end position="139"/>
    </location>
</feature>
<accession>A0A0P8W6Q6</accession>
<dbReference type="OrthoDB" id="9764596at2"/>
<feature type="transmembrane region" description="Helical" evidence="1">
    <location>
        <begin position="309"/>
        <end position="327"/>
    </location>
</feature>
<dbReference type="CDD" id="cd17332">
    <property type="entry name" value="MFS_MelB_like"/>
    <property type="match status" value="1"/>
</dbReference>
<dbReference type="AlphaFoldDB" id="A0A0P8W6Q6"/>
<feature type="transmembrane region" description="Helical" evidence="1">
    <location>
        <begin position="50"/>
        <end position="71"/>
    </location>
</feature>
<keyword evidence="1" id="KW-1133">Transmembrane helix</keyword>
<keyword evidence="1" id="KW-0812">Transmembrane</keyword>
<feature type="transmembrane region" description="Helical" evidence="1">
    <location>
        <begin position="194"/>
        <end position="213"/>
    </location>
</feature>
<dbReference type="InterPro" id="IPR001927">
    <property type="entry name" value="Na/Gal_symport"/>
</dbReference>
<evidence type="ECO:0000313" key="3">
    <source>
        <dbReference type="Proteomes" id="UP000050326"/>
    </source>
</evidence>
<dbReference type="Pfam" id="PF13347">
    <property type="entry name" value="MFS_2"/>
    <property type="match status" value="1"/>
</dbReference>